<feature type="compositionally biased region" description="Low complexity" evidence="1">
    <location>
        <begin position="15"/>
        <end position="25"/>
    </location>
</feature>
<feature type="region of interest" description="Disordered" evidence="1">
    <location>
        <begin position="1"/>
        <end position="132"/>
    </location>
</feature>
<sequence>MSSGQTRYSLRPSARRAAQAARAAQGVAHNSDEDGDYLLDDEVPADLDDDGIDEMPDSPKTPTPAPRPDLTTGAPPPPEPGAGSAADDDDEAPAPSRPVRRRLFPEARPSGAITRPFSPLRPAPGGGARLSAPTAAAQAFPGGGPWRWRRRGVVADRPKAVRLGGAVVGVGGGGGCGRCWWCCWWWWCCGGGGGVVAERVSFPFPFPFFFSVLFCCLRGRAGARGLCHHHPNSTNAGAEGNAGFARQDNFVQWTNPVPESPFVLRQGVAPYGPFAGQRPNPRAPTANINAVPALPVPSNGYVESTAIDPANPYASFLRANSVALAQGHGAVTGQDSRGGSGAVPAAFSYGAFPDAFHDAFPDSFLGPASELHDPLIDQSHPTMPTAFPTASQHPALPESAQDPIMVLRRMDPAVARQSVENAQSVEYQLLQLKVRNRADADRAQNASNNLLTGTTQINDNGYAAIAFQVPNQADSVEMDNLSTVAQADSDSDATQVAASDSEHKATDSEHSDDATGCKDNANNNTEVISDEDDSDSSSDSDPPIPHVPPVSPMHVYNPHHNPAAAYWVAMPPAPLMEEYALLSKQPAINMYSSPPLPTFDTDPFLPFAPWRVSQLPPFHPEPTNRVITVAARYLPAIGQLYPDATFLVSRHPASANFTTRIKGRALTTSMALHFPHLLDPSLSDIPSPEADQTFYIVALAQRDWPIGGVAFLPNTPAAEAFVTALKESFDVLPNGQEAFYYIPHDIRLRSGADGKGKGVWVCRAYEGRQGPQDERIVCEWLRGQGGRVEEDEMGREVLVRMGEAWVEPERWPRVGAGKAGRGGRGGKKVRVVSGEDGEEEE</sequence>
<evidence type="ECO:0000313" key="3">
    <source>
        <dbReference type="Proteomes" id="UP001303115"/>
    </source>
</evidence>
<dbReference type="AlphaFoldDB" id="A0AAN6PG12"/>
<proteinExistence type="predicted"/>
<name>A0AAN6PG12_9PEZI</name>
<feature type="region of interest" description="Disordered" evidence="1">
    <location>
        <begin position="813"/>
        <end position="841"/>
    </location>
</feature>
<keyword evidence="3" id="KW-1185">Reference proteome</keyword>
<feature type="compositionally biased region" description="Acidic residues" evidence="1">
    <location>
        <begin position="528"/>
        <end position="538"/>
    </location>
</feature>
<feature type="compositionally biased region" description="Acidic residues" evidence="1">
    <location>
        <begin position="33"/>
        <end position="56"/>
    </location>
</feature>
<evidence type="ECO:0000256" key="1">
    <source>
        <dbReference type="SAM" id="MobiDB-lite"/>
    </source>
</evidence>
<reference evidence="3" key="1">
    <citation type="journal article" date="2023" name="Mol. Phylogenet. Evol.">
        <title>Genome-scale phylogeny and comparative genomics of the fungal order Sordariales.</title>
        <authorList>
            <person name="Hensen N."/>
            <person name="Bonometti L."/>
            <person name="Westerberg I."/>
            <person name="Brannstrom I.O."/>
            <person name="Guillou S."/>
            <person name="Cros-Aarteil S."/>
            <person name="Calhoun S."/>
            <person name="Haridas S."/>
            <person name="Kuo A."/>
            <person name="Mondo S."/>
            <person name="Pangilinan J."/>
            <person name="Riley R."/>
            <person name="LaButti K."/>
            <person name="Andreopoulos B."/>
            <person name="Lipzen A."/>
            <person name="Chen C."/>
            <person name="Yan M."/>
            <person name="Daum C."/>
            <person name="Ng V."/>
            <person name="Clum A."/>
            <person name="Steindorff A."/>
            <person name="Ohm R.A."/>
            <person name="Martin F."/>
            <person name="Silar P."/>
            <person name="Natvig D.O."/>
            <person name="Lalanne C."/>
            <person name="Gautier V."/>
            <person name="Ament-Velasquez S.L."/>
            <person name="Kruys A."/>
            <person name="Hutchinson M.I."/>
            <person name="Powell A.J."/>
            <person name="Barry K."/>
            <person name="Miller A.N."/>
            <person name="Grigoriev I.V."/>
            <person name="Debuchy R."/>
            <person name="Gladieux P."/>
            <person name="Hiltunen Thoren M."/>
            <person name="Johannesson H."/>
        </authorList>
    </citation>
    <scope>NUCLEOTIDE SEQUENCE [LARGE SCALE GENOMIC DNA]</scope>
    <source>
        <strain evidence="3">CBS 284.82</strain>
    </source>
</reference>
<protein>
    <submittedName>
        <fullName evidence="2">Uncharacterized protein</fullName>
    </submittedName>
</protein>
<feature type="compositionally biased region" description="Polar residues" evidence="1">
    <location>
        <begin position="486"/>
        <end position="498"/>
    </location>
</feature>
<evidence type="ECO:0000313" key="2">
    <source>
        <dbReference type="EMBL" id="KAK4038551.1"/>
    </source>
</evidence>
<gene>
    <name evidence="2" type="ORF">C8A01DRAFT_17383</name>
</gene>
<comment type="caution">
    <text evidence="2">The sequence shown here is derived from an EMBL/GenBank/DDBJ whole genome shotgun (WGS) entry which is preliminary data.</text>
</comment>
<feature type="compositionally biased region" description="Basic and acidic residues" evidence="1">
    <location>
        <begin position="500"/>
        <end position="516"/>
    </location>
</feature>
<accession>A0AAN6PG12</accession>
<dbReference type="EMBL" id="MU854426">
    <property type="protein sequence ID" value="KAK4038551.1"/>
    <property type="molecule type" value="Genomic_DNA"/>
</dbReference>
<feature type="compositionally biased region" description="Pro residues" evidence="1">
    <location>
        <begin position="542"/>
        <end position="551"/>
    </location>
</feature>
<dbReference type="Proteomes" id="UP001303115">
    <property type="component" value="Unassembled WGS sequence"/>
</dbReference>
<organism evidence="2 3">
    <name type="scientific">Parachaetomium inaequale</name>
    <dbReference type="NCBI Taxonomy" id="2588326"/>
    <lineage>
        <taxon>Eukaryota</taxon>
        <taxon>Fungi</taxon>
        <taxon>Dikarya</taxon>
        <taxon>Ascomycota</taxon>
        <taxon>Pezizomycotina</taxon>
        <taxon>Sordariomycetes</taxon>
        <taxon>Sordariomycetidae</taxon>
        <taxon>Sordariales</taxon>
        <taxon>Chaetomiaceae</taxon>
        <taxon>Parachaetomium</taxon>
    </lineage>
</organism>
<feature type="region of interest" description="Disordered" evidence="1">
    <location>
        <begin position="486"/>
        <end position="555"/>
    </location>
</feature>